<dbReference type="AlphaFoldDB" id="A0AA46TKM9"/>
<reference evidence="3" key="1">
    <citation type="submission" date="2022-01" db="EMBL/GenBank/DDBJ databases">
        <title>Nocardioidaceae gen. sp. A5X3R13.</title>
        <authorList>
            <person name="Lopez Marin M.A."/>
            <person name="Uhlik O."/>
        </authorList>
    </citation>
    <scope>NUCLEOTIDE SEQUENCE</scope>
    <source>
        <strain evidence="3">A5X3R13</strain>
    </source>
</reference>
<keyword evidence="2" id="KW-0472">Membrane</keyword>
<dbReference type="InterPro" id="IPR036259">
    <property type="entry name" value="MFS_trans_sf"/>
</dbReference>
<feature type="compositionally biased region" description="Low complexity" evidence="1">
    <location>
        <begin position="201"/>
        <end position="211"/>
    </location>
</feature>
<dbReference type="EMBL" id="CP094970">
    <property type="protein sequence ID" value="UYM07051.1"/>
    <property type="molecule type" value="Genomic_DNA"/>
</dbReference>
<gene>
    <name evidence="3" type="ORF">L0C25_08230</name>
</gene>
<feature type="transmembrane region" description="Helical" evidence="2">
    <location>
        <begin position="287"/>
        <end position="308"/>
    </location>
</feature>
<accession>A0AA46TKM9</accession>
<feature type="transmembrane region" description="Helical" evidence="2">
    <location>
        <begin position="12"/>
        <end position="34"/>
    </location>
</feature>
<feature type="transmembrane region" description="Helical" evidence="2">
    <location>
        <begin position="226"/>
        <end position="253"/>
    </location>
</feature>
<dbReference type="RefSeq" id="WP_271635995.1">
    <property type="nucleotide sequence ID" value="NZ_CP094970.1"/>
</dbReference>
<feature type="region of interest" description="Disordered" evidence="1">
    <location>
        <begin position="144"/>
        <end position="212"/>
    </location>
</feature>
<organism evidence="3 4">
    <name type="scientific">Solicola gregarius</name>
    <dbReference type="NCBI Taxonomy" id="2908642"/>
    <lineage>
        <taxon>Bacteria</taxon>
        <taxon>Bacillati</taxon>
        <taxon>Actinomycetota</taxon>
        <taxon>Actinomycetes</taxon>
        <taxon>Propionibacteriales</taxon>
        <taxon>Nocardioidaceae</taxon>
        <taxon>Solicola</taxon>
    </lineage>
</organism>
<feature type="compositionally biased region" description="Basic and acidic residues" evidence="1">
    <location>
        <begin position="145"/>
        <end position="155"/>
    </location>
</feature>
<evidence type="ECO:0000256" key="1">
    <source>
        <dbReference type="SAM" id="MobiDB-lite"/>
    </source>
</evidence>
<feature type="compositionally biased region" description="Low complexity" evidence="1">
    <location>
        <begin position="156"/>
        <end position="174"/>
    </location>
</feature>
<dbReference type="SUPFAM" id="SSF103473">
    <property type="entry name" value="MFS general substrate transporter"/>
    <property type="match status" value="1"/>
</dbReference>
<dbReference type="KEGG" id="sgrg:L0C25_08230"/>
<protein>
    <submittedName>
        <fullName evidence="3">Uncharacterized protein</fullName>
    </submittedName>
</protein>
<sequence>MTSSAPRPQKVTMACLLAGVGSLVVLISFTVMLADWVPAELRTQVEQVIDEPPLSTYDLQTSQVLEWLRLGLMAGAAIAVAAVILAVYAARRHRGARIGLTVVSGVSSLAFVPAGLTGLLPAAMAVGCVILLWSRESNEWFNPEKAARRAEREQATEAANAAPPAHAATEQAPPEQQPPAYEPRPADVPFGSPQPPPYARRPPYAGAQPYAAVPPPARTTRLPGTVLAAVLTAAIISGLVALVAAIVVAGYAASPGDLGRELLSQPTLEDNPQIEDLGWSAETLGRAVVYTMAALLVLSVAALGAALLMLRRSNTARIVLVVLAGIAIVVSAIATIAGIPTIAAAVAVIVLVFRPSANAYFRSRPKAAGQHE</sequence>
<feature type="transmembrane region" description="Helical" evidence="2">
    <location>
        <begin position="67"/>
        <end position="88"/>
    </location>
</feature>
<evidence type="ECO:0000313" key="4">
    <source>
        <dbReference type="Proteomes" id="UP001164390"/>
    </source>
</evidence>
<evidence type="ECO:0000313" key="3">
    <source>
        <dbReference type="EMBL" id="UYM07051.1"/>
    </source>
</evidence>
<feature type="transmembrane region" description="Helical" evidence="2">
    <location>
        <begin position="320"/>
        <end position="353"/>
    </location>
</feature>
<keyword evidence="4" id="KW-1185">Reference proteome</keyword>
<proteinExistence type="predicted"/>
<keyword evidence="2" id="KW-0812">Transmembrane</keyword>
<keyword evidence="2" id="KW-1133">Transmembrane helix</keyword>
<dbReference type="Proteomes" id="UP001164390">
    <property type="component" value="Chromosome"/>
</dbReference>
<name>A0AA46TKM9_9ACTN</name>
<evidence type="ECO:0000256" key="2">
    <source>
        <dbReference type="SAM" id="Phobius"/>
    </source>
</evidence>